<dbReference type="EMBL" id="JABFMR010000004">
    <property type="protein sequence ID" value="NUT86261.1"/>
    <property type="molecule type" value="Genomic_DNA"/>
</dbReference>
<comment type="caution">
    <text evidence="1">The sequence shown here is derived from an EMBL/GenBank/DDBJ whole genome shotgun (WGS) entry which is preliminary data.</text>
</comment>
<name>A0A7Y6DGP0_9PSED</name>
<evidence type="ECO:0000313" key="2">
    <source>
        <dbReference type="Proteomes" id="UP000536720"/>
    </source>
</evidence>
<protein>
    <submittedName>
        <fullName evidence="1">Uncharacterized protein</fullName>
    </submittedName>
</protein>
<gene>
    <name evidence="1" type="ORF">HNO91_07510</name>
</gene>
<reference evidence="1 2" key="1">
    <citation type="journal article" date="2020" name="Front. Plant Sci.">
        <title>Isolation of Rhizosphere Bacteria That Improve Quality and Water Stress Tolerance in Greenhouse Ornamentals.</title>
        <authorList>
            <person name="Nordstedt N.P."/>
            <person name="Jones M.L."/>
        </authorList>
    </citation>
    <scope>NUCLEOTIDE SEQUENCE [LARGE SCALE GENOMIC DNA]</scope>
    <source>
        <strain evidence="1 2">C7D2</strain>
    </source>
</reference>
<dbReference type="Proteomes" id="UP000536720">
    <property type="component" value="Unassembled WGS sequence"/>
</dbReference>
<dbReference type="RefSeq" id="WP_175362121.1">
    <property type="nucleotide sequence ID" value="NZ_JABFMR010000004.1"/>
</dbReference>
<evidence type="ECO:0000313" key="1">
    <source>
        <dbReference type="EMBL" id="NUT86261.1"/>
    </source>
</evidence>
<accession>A0A7Y6DGP0</accession>
<dbReference type="AlphaFoldDB" id="A0A7Y6DGP0"/>
<organism evidence="1 2">
    <name type="scientific">Pseudomonas corrugata</name>
    <dbReference type="NCBI Taxonomy" id="47879"/>
    <lineage>
        <taxon>Bacteria</taxon>
        <taxon>Pseudomonadati</taxon>
        <taxon>Pseudomonadota</taxon>
        <taxon>Gammaproteobacteria</taxon>
        <taxon>Pseudomonadales</taxon>
        <taxon>Pseudomonadaceae</taxon>
        <taxon>Pseudomonas</taxon>
    </lineage>
</organism>
<sequence length="78" mass="9111">MTNDALVLRRSVKALGQGGLQCREVELRLAEDGDHVLLSRYVERYRHEQGGECVIQQHQVSMTHLIRWMMEHGERVRV</sequence>
<proteinExistence type="predicted"/>